<dbReference type="AlphaFoldDB" id="A0A1J8Q5E9"/>
<feature type="transmembrane region" description="Helical" evidence="1">
    <location>
        <begin position="25"/>
        <end position="43"/>
    </location>
</feature>
<evidence type="ECO:0000313" key="3">
    <source>
        <dbReference type="EMBL" id="OJA08921.1"/>
    </source>
</evidence>
<gene>
    <name evidence="3" type="ORF">AZE42_11636</name>
</gene>
<evidence type="ECO:0000313" key="4">
    <source>
        <dbReference type="Proteomes" id="UP000183567"/>
    </source>
</evidence>
<keyword evidence="4" id="KW-1185">Reference proteome</keyword>
<comment type="caution">
    <text evidence="3">The sequence shown here is derived from an EMBL/GenBank/DDBJ whole genome shotgun (WGS) entry which is preliminary data.</text>
</comment>
<dbReference type="Pfam" id="PF20151">
    <property type="entry name" value="DUF6533"/>
    <property type="match status" value="1"/>
</dbReference>
<name>A0A1J8Q5E9_9AGAM</name>
<dbReference type="Proteomes" id="UP000183567">
    <property type="component" value="Unassembled WGS sequence"/>
</dbReference>
<evidence type="ECO:0000259" key="2">
    <source>
        <dbReference type="Pfam" id="PF20151"/>
    </source>
</evidence>
<keyword evidence="1" id="KW-1133">Transmembrane helix</keyword>
<feature type="domain" description="DUF6533" evidence="2">
    <location>
        <begin position="25"/>
        <end position="69"/>
    </location>
</feature>
<accession>A0A1J8Q5E9</accession>
<dbReference type="InterPro" id="IPR045340">
    <property type="entry name" value="DUF6533"/>
</dbReference>
<proteinExistence type="predicted"/>
<organism evidence="3 4">
    <name type="scientific">Rhizopogon vesiculosus</name>
    <dbReference type="NCBI Taxonomy" id="180088"/>
    <lineage>
        <taxon>Eukaryota</taxon>
        <taxon>Fungi</taxon>
        <taxon>Dikarya</taxon>
        <taxon>Basidiomycota</taxon>
        <taxon>Agaricomycotina</taxon>
        <taxon>Agaricomycetes</taxon>
        <taxon>Agaricomycetidae</taxon>
        <taxon>Boletales</taxon>
        <taxon>Suillineae</taxon>
        <taxon>Rhizopogonaceae</taxon>
        <taxon>Rhizopogon</taxon>
    </lineage>
</organism>
<evidence type="ECO:0000256" key="1">
    <source>
        <dbReference type="SAM" id="Phobius"/>
    </source>
</evidence>
<dbReference type="OrthoDB" id="3350812at2759"/>
<keyword evidence="1" id="KW-0472">Membrane</keyword>
<reference evidence="3 4" key="1">
    <citation type="submission" date="2016-03" db="EMBL/GenBank/DDBJ databases">
        <title>Comparative genomics of the ectomycorrhizal sister species Rhizopogon vinicolor and Rhizopogon vesiculosus (Basidiomycota: Boletales) reveals a divergence of the mating type B locus.</title>
        <authorList>
            <person name="Mujic A.B."/>
            <person name="Kuo A."/>
            <person name="Tritt A."/>
            <person name="Lipzen A."/>
            <person name="Chen C."/>
            <person name="Johnson J."/>
            <person name="Sharma A."/>
            <person name="Barry K."/>
            <person name="Grigoriev I.V."/>
            <person name="Spatafora J.W."/>
        </authorList>
    </citation>
    <scope>NUCLEOTIDE SEQUENCE [LARGE SCALE GENOMIC DNA]</scope>
    <source>
        <strain evidence="3 4">AM-OR11-056</strain>
    </source>
</reference>
<keyword evidence="1" id="KW-0812">Transmembrane</keyword>
<protein>
    <recommendedName>
        <fullName evidence="2">DUF6533 domain-containing protein</fullName>
    </recommendedName>
</protein>
<feature type="transmembrane region" description="Helical" evidence="1">
    <location>
        <begin position="55"/>
        <end position="78"/>
    </location>
</feature>
<dbReference type="EMBL" id="LVVM01006116">
    <property type="protein sequence ID" value="OJA08921.1"/>
    <property type="molecule type" value="Genomic_DNA"/>
</dbReference>
<sequence length="143" mass="16147">MTSKPLDGLRILNVIVDYRQRPTEYVRVAPIAVWVLEYFLNLDREVQLYTSMKRWSIPLTLFLLARYMPAVLTSVAIYNDLSPSVDANQCTINYTIVYTGFFLVMTASEGSFVVSPPTNHSPYAASQGCYSCALWRSGMIVDS</sequence>